<feature type="compositionally biased region" description="Low complexity" evidence="1">
    <location>
        <begin position="106"/>
        <end position="128"/>
    </location>
</feature>
<name>A0A2I0AKE7_9ASPA</name>
<dbReference type="EMBL" id="KZ451976">
    <property type="protein sequence ID" value="PKA56033.1"/>
    <property type="molecule type" value="Genomic_DNA"/>
</dbReference>
<feature type="region of interest" description="Disordered" evidence="1">
    <location>
        <begin position="69"/>
        <end position="171"/>
    </location>
</feature>
<protein>
    <submittedName>
        <fullName evidence="2">Uncharacterized protein</fullName>
    </submittedName>
</protein>
<gene>
    <name evidence="2" type="ORF">AXF42_Ash014706</name>
</gene>
<keyword evidence="3" id="KW-1185">Reference proteome</keyword>
<reference evidence="2 3" key="1">
    <citation type="journal article" date="2017" name="Nature">
        <title>The Apostasia genome and the evolution of orchids.</title>
        <authorList>
            <person name="Zhang G.Q."/>
            <person name="Liu K.W."/>
            <person name="Li Z."/>
            <person name="Lohaus R."/>
            <person name="Hsiao Y.Y."/>
            <person name="Niu S.C."/>
            <person name="Wang J.Y."/>
            <person name="Lin Y.C."/>
            <person name="Xu Q."/>
            <person name="Chen L.J."/>
            <person name="Yoshida K."/>
            <person name="Fujiwara S."/>
            <person name="Wang Z.W."/>
            <person name="Zhang Y.Q."/>
            <person name="Mitsuda N."/>
            <person name="Wang M."/>
            <person name="Liu G.H."/>
            <person name="Pecoraro L."/>
            <person name="Huang H.X."/>
            <person name="Xiao X.J."/>
            <person name="Lin M."/>
            <person name="Wu X.Y."/>
            <person name="Wu W.L."/>
            <person name="Chen Y.Y."/>
            <person name="Chang S.B."/>
            <person name="Sakamoto S."/>
            <person name="Ohme-Takagi M."/>
            <person name="Yagi M."/>
            <person name="Zeng S.J."/>
            <person name="Shen C.Y."/>
            <person name="Yeh C.M."/>
            <person name="Luo Y.B."/>
            <person name="Tsai W.C."/>
            <person name="Van de Peer Y."/>
            <person name="Liu Z.J."/>
        </authorList>
    </citation>
    <scope>NUCLEOTIDE SEQUENCE [LARGE SCALE GENOMIC DNA]</scope>
    <source>
        <strain evidence="3">cv. Shenzhen</strain>
        <tissue evidence="2">Stem</tissue>
    </source>
</reference>
<organism evidence="2 3">
    <name type="scientific">Apostasia shenzhenica</name>
    <dbReference type="NCBI Taxonomy" id="1088818"/>
    <lineage>
        <taxon>Eukaryota</taxon>
        <taxon>Viridiplantae</taxon>
        <taxon>Streptophyta</taxon>
        <taxon>Embryophyta</taxon>
        <taxon>Tracheophyta</taxon>
        <taxon>Spermatophyta</taxon>
        <taxon>Magnoliopsida</taxon>
        <taxon>Liliopsida</taxon>
        <taxon>Asparagales</taxon>
        <taxon>Orchidaceae</taxon>
        <taxon>Apostasioideae</taxon>
        <taxon>Apostasia</taxon>
    </lineage>
</organism>
<dbReference type="AlphaFoldDB" id="A0A2I0AKE7"/>
<proteinExistence type="predicted"/>
<dbReference type="Proteomes" id="UP000236161">
    <property type="component" value="Unassembled WGS sequence"/>
</dbReference>
<sequence>MLNLYRFLGAGRYSSLQDLQEGDVFEGAGTEGGNGGGQQGDLLRPGDGAKIRRIRRCDHGHQGGIGGGSAGCHVSGYPPAGSGPTSGVLLRRKPGCSPRATARELAASAGASGGPAAPQPSGSSGPQPRELRLDSGPVSDPAPEPMAGPVVSAVRQPAQLLKSGMPLSTPV</sequence>
<evidence type="ECO:0000256" key="1">
    <source>
        <dbReference type="SAM" id="MobiDB-lite"/>
    </source>
</evidence>
<accession>A0A2I0AKE7</accession>
<evidence type="ECO:0000313" key="3">
    <source>
        <dbReference type="Proteomes" id="UP000236161"/>
    </source>
</evidence>
<feature type="compositionally biased region" description="Gly residues" evidence="1">
    <location>
        <begin position="29"/>
        <end position="39"/>
    </location>
</feature>
<feature type="region of interest" description="Disordered" evidence="1">
    <location>
        <begin position="24"/>
        <end position="46"/>
    </location>
</feature>
<evidence type="ECO:0000313" key="2">
    <source>
        <dbReference type="EMBL" id="PKA56033.1"/>
    </source>
</evidence>